<dbReference type="STRING" id="137246.A0A401THA1"/>
<dbReference type="OrthoDB" id="429950at2759"/>
<dbReference type="PANTHER" id="PTHR10459">
    <property type="entry name" value="DNA LIGASE"/>
    <property type="match status" value="1"/>
</dbReference>
<protein>
    <recommendedName>
        <fullName evidence="1">NAD(+) ADP-ribosyltransferase</fullName>
        <ecNumber evidence="1">2.4.2.30</ecNumber>
    </recommendedName>
</protein>
<proteinExistence type="predicted"/>
<evidence type="ECO:0000256" key="4">
    <source>
        <dbReference type="ARBA" id="ARBA00022763"/>
    </source>
</evidence>
<evidence type="ECO:0000256" key="7">
    <source>
        <dbReference type="ARBA" id="ARBA00033987"/>
    </source>
</evidence>
<dbReference type="GO" id="GO:0005730">
    <property type="term" value="C:nucleolus"/>
    <property type="evidence" value="ECO:0007669"/>
    <property type="project" value="TreeGrafter"/>
</dbReference>
<evidence type="ECO:0000313" key="9">
    <source>
        <dbReference type="EMBL" id="GCC41988.1"/>
    </source>
</evidence>
<evidence type="ECO:0000256" key="2">
    <source>
        <dbReference type="ARBA" id="ARBA00022676"/>
    </source>
</evidence>
<dbReference type="AlphaFoldDB" id="A0A401THA1"/>
<keyword evidence="2" id="KW-0328">Glycosyltransferase</keyword>
<organism evidence="9 10">
    <name type="scientific">Chiloscyllium punctatum</name>
    <name type="common">Brownbanded bambooshark</name>
    <name type="synonym">Hemiscyllium punctatum</name>
    <dbReference type="NCBI Taxonomy" id="137246"/>
    <lineage>
        <taxon>Eukaryota</taxon>
        <taxon>Metazoa</taxon>
        <taxon>Chordata</taxon>
        <taxon>Craniata</taxon>
        <taxon>Vertebrata</taxon>
        <taxon>Chondrichthyes</taxon>
        <taxon>Elasmobranchii</taxon>
        <taxon>Galeomorphii</taxon>
        <taxon>Galeoidea</taxon>
        <taxon>Orectolobiformes</taxon>
        <taxon>Hemiscylliidae</taxon>
        <taxon>Chiloscyllium</taxon>
    </lineage>
</organism>
<sequence length="46" mass="5171">KLTTAQIKAGYLSLQKIEDCINRKVSGKALVEACNEFYTRIPHDFG</sequence>
<dbReference type="EC" id="2.4.2.30" evidence="1"/>
<dbReference type="GO" id="GO:0070212">
    <property type="term" value="P:protein poly-ADP-ribosylation"/>
    <property type="evidence" value="ECO:0007669"/>
    <property type="project" value="TreeGrafter"/>
</dbReference>
<accession>A0A401THA1</accession>
<reference evidence="9 10" key="1">
    <citation type="journal article" date="2018" name="Nat. Ecol. Evol.">
        <title>Shark genomes provide insights into elasmobranch evolution and the origin of vertebrates.</title>
        <authorList>
            <person name="Hara Y"/>
            <person name="Yamaguchi K"/>
            <person name="Onimaru K"/>
            <person name="Kadota M"/>
            <person name="Koyanagi M"/>
            <person name="Keeley SD"/>
            <person name="Tatsumi K"/>
            <person name="Tanaka K"/>
            <person name="Motone F"/>
            <person name="Kageyama Y"/>
            <person name="Nozu R"/>
            <person name="Adachi N"/>
            <person name="Nishimura O"/>
            <person name="Nakagawa R"/>
            <person name="Tanegashima C"/>
            <person name="Kiyatake I"/>
            <person name="Matsumoto R"/>
            <person name="Murakumo K"/>
            <person name="Nishida K"/>
            <person name="Terakita A"/>
            <person name="Kuratani S"/>
            <person name="Sato K"/>
            <person name="Hyodo S Kuraku.S."/>
        </authorList>
    </citation>
    <scope>NUCLEOTIDE SEQUENCE [LARGE SCALE GENOMIC DNA]</scope>
</reference>
<keyword evidence="5" id="KW-0520">NAD</keyword>
<feature type="non-terminal residue" evidence="9">
    <location>
        <position position="1"/>
    </location>
</feature>
<dbReference type="GO" id="GO:0006302">
    <property type="term" value="P:double-strand break repair"/>
    <property type="evidence" value="ECO:0007669"/>
    <property type="project" value="TreeGrafter"/>
</dbReference>
<dbReference type="PANTHER" id="PTHR10459:SF60">
    <property type="entry name" value="POLY [ADP-RIBOSE] POLYMERASE 2"/>
    <property type="match status" value="1"/>
</dbReference>
<keyword evidence="4" id="KW-0227">DNA damage</keyword>
<evidence type="ECO:0000313" key="10">
    <source>
        <dbReference type="Proteomes" id="UP000287033"/>
    </source>
</evidence>
<evidence type="ECO:0000256" key="3">
    <source>
        <dbReference type="ARBA" id="ARBA00022679"/>
    </source>
</evidence>
<dbReference type="InterPro" id="IPR004102">
    <property type="entry name" value="Poly(ADP-ribose)pol_reg_dom"/>
</dbReference>
<dbReference type="Gene3D" id="1.20.142.10">
    <property type="entry name" value="Poly(ADP-ribose) polymerase, regulatory domain"/>
    <property type="match status" value="1"/>
</dbReference>
<dbReference type="InterPro" id="IPR050800">
    <property type="entry name" value="ARTD/PARP"/>
</dbReference>
<dbReference type="GO" id="GO:1990404">
    <property type="term" value="F:NAD+-protein mono-ADP-ribosyltransferase activity"/>
    <property type="evidence" value="ECO:0007669"/>
    <property type="project" value="TreeGrafter"/>
</dbReference>
<keyword evidence="6" id="KW-0234">DNA repair</keyword>
<evidence type="ECO:0000256" key="6">
    <source>
        <dbReference type="ARBA" id="ARBA00023204"/>
    </source>
</evidence>
<keyword evidence="10" id="KW-1185">Reference proteome</keyword>
<evidence type="ECO:0000256" key="1">
    <source>
        <dbReference type="ARBA" id="ARBA00012020"/>
    </source>
</evidence>
<comment type="caution">
    <text evidence="9">The sequence shown here is derived from an EMBL/GenBank/DDBJ whole genome shotgun (WGS) entry which is preliminary data.</text>
</comment>
<dbReference type="Proteomes" id="UP000287033">
    <property type="component" value="Unassembled WGS sequence"/>
</dbReference>
<feature type="non-terminal residue" evidence="9">
    <location>
        <position position="46"/>
    </location>
</feature>
<dbReference type="InterPro" id="IPR036616">
    <property type="entry name" value="Poly(ADP-ribose)pol_reg_dom_sf"/>
</dbReference>
<evidence type="ECO:0000259" key="8">
    <source>
        <dbReference type="PROSITE" id="PS51060"/>
    </source>
</evidence>
<comment type="catalytic activity">
    <reaction evidence="7">
        <text>NAD(+) + (ADP-D-ribosyl)n-acceptor = nicotinamide + (ADP-D-ribosyl)n+1-acceptor + H(+).</text>
        <dbReference type="EC" id="2.4.2.30"/>
    </reaction>
</comment>
<dbReference type="GO" id="GO:0003950">
    <property type="term" value="F:NAD+ poly-ADP-ribosyltransferase activity"/>
    <property type="evidence" value="ECO:0007669"/>
    <property type="project" value="UniProtKB-EC"/>
</dbReference>
<evidence type="ECO:0000256" key="5">
    <source>
        <dbReference type="ARBA" id="ARBA00023027"/>
    </source>
</evidence>
<gene>
    <name evidence="9" type="ORF">chiPu_0026408</name>
</gene>
<dbReference type="Pfam" id="PF02877">
    <property type="entry name" value="PARP_reg"/>
    <property type="match status" value="1"/>
</dbReference>
<keyword evidence="3" id="KW-0808">Transferase</keyword>
<dbReference type="PROSITE" id="PS51060">
    <property type="entry name" value="PARP_ALPHA_HD"/>
    <property type="match status" value="1"/>
</dbReference>
<dbReference type="EMBL" id="BEZZ01078768">
    <property type="protein sequence ID" value="GCC41988.1"/>
    <property type="molecule type" value="Genomic_DNA"/>
</dbReference>
<name>A0A401THA1_CHIPU</name>
<dbReference type="SUPFAM" id="SSF47587">
    <property type="entry name" value="Domain of poly(ADP-ribose) polymerase"/>
    <property type="match status" value="1"/>
</dbReference>
<feature type="domain" description="PARP alpha-helical" evidence="8">
    <location>
        <begin position="1"/>
        <end position="46"/>
    </location>
</feature>